<reference evidence="2" key="1">
    <citation type="journal article" date="2014" name="Soil Biol. Biochem.">
        <title>Structure and function of bacterial communities in ageing soils: Insights from the Mendocino ecological staircase.</title>
        <authorList>
            <person name="Uroz S."/>
            <person name="Tech J.J."/>
            <person name="Sawaya N.A."/>
            <person name="Frey-Klett P."/>
            <person name="Leveau J.H.J."/>
        </authorList>
    </citation>
    <scope>NUCLEOTIDE SEQUENCE [LARGE SCALE GENOMIC DNA]</scope>
    <source>
        <strain evidence="2">Cal35</strain>
    </source>
</reference>
<proteinExistence type="predicted"/>
<keyword evidence="2" id="KW-1185">Reference proteome</keyword>
<dbReference type="EMBL" id="CP009962">
    <property type="protein sequence ID" value="AIY40912.1"/>
    <property type="molecule type" value="Genomic_DNA"/>
</dbReference>
<name>A0A0A1FDI0_9BURK</name>
<evidence type="ECO:0000313" key="2">
    <source>
        <dbReference type="Proteomes" id="UP000030302"/>
    </source>
</evidence>
<organism evidence="1 2">
    <name type="scientific">Collimonas arenae</name>
    <dbReference type="NCBI Taxonomy" id="279058"/>
    <lineage>
        <taxon>Bacteria</taxon>
        <taxon>Pseudomonadati</taxon>
        <taxon>Pseudomonadota</taxon>
        <taxon>Betaproteobacteria</taxon>
        <taxon>Burkholderiales</taxon>
        <taxon>Oxalobacteraceae</taxon>
        <taxon>Collimonas</taxon>
    </lineage>
</organism>
<dbReference type="HOGENOM" id="CLU_3342433_0_0_4"/>
<gene>
    <name evidence="1" type="ORF">LT85_1754</name>
</gene>
<sequence>MMRIDRIDASRFTRFAKTRIGLAAGISAIRKQSGFRV</sequence>
<accession>A0A0A1FDI0</accession>
<dbReference type="KEGG" id="care:LT85_1754"/>
<protein>
    <submittedName>
        <fullName evidence="1">Uncharacterized protein</fullName>
    </submittedName>
</protein>
<evidence type="ECO:0000313" key="1">
    <source>
        <dbReference type="EMBL" id="AIY40912.1"/>
    </source>
</evidence>
<dbReference type="STRING" id="279058.LT85_1754"/>
<dbReference type="AlphaFoldDB" id="A0A0A1FDI0"/>
<dbReference type="Proteomes" id="UP000030302">
    <property type="component" value="Chromosome"/>
</dbReference>